<dbReference type="RefSeq" id="WP_350776291.1">
    <property type="nucleotide sequence ID" value="NZ_JBEPEK010000006.1"/>
</dbReference>
<accession>A0ABV1WPF6</accession>
<comment type="caution">
    <text evidence="2">The sequence shown here is derived from an EMBL/GenBank/DDBJ whole genome shotgun (WGS) entry which is preliminary data.</text>
</comment>
<dbReference type="EMBL" id="JBEPEK010000006">
    <property type="protein sequence ID" value="MER7178189.1"/>
    <property type="molecule type" value="Genomic_DNA"/>
</dbReference>
<proteinExistence type="predicted"/>
<organism evidence="2 3">
    <name type="scientific">Streptomyces hyaluromycini</name>
    <dbReference type="NCBI Taxonomy" id="1377993"/>
    <lineage>
        <taxon>Bacteria</taxon>
        <taxon>Bacillati</taxon>
        <taxon>Actinomycetota</taxon>
        <taxon>Actinomycetes</taxon>
        <taxon>Kitasatosporales</taxon>
        <taxon>Streptomycetaceae</taxon>
        <taxon>Streptomyces</taxon>
    </lineage>
</organism>
<reference evidence="2 3" key="1">
    <citation type="submission" date="2024-06" db="EMBL/GenBank/DDBJ databases">
        <title>The Natural Products Discovery Center: Release of the First 8490 Sequenced Strains for Exploring Actinobacteria Biosynthetic Diversity.</title>
        <authorList>
            <person name="Kalkreuter E."/>
            <person name="Kautsar S.A."/>
            <person name="Yang D."/>
            <person name="Bader C.D."/>
            <person name="Teijaro C.N."/>
            <person name="Fluegel L."/>
            <person name="Davis C.M."/>
            <person name="Simpson J.R."/>
            <person name="Lauterbach L."/>
            <person name="Steele A.D."/>
            <person name="Gui C."/>
            <person name="Meng S."/>
            <person name="Li G."/>
            <person name="Viehrig K."/>
            <person name="Ye F."/>
            <person name="Su P."/>
            <person name="Kiefer A.F."/>
            <person name="Nichols A."/>
            <person name="Cepeda A.J."/>
            <person name="Yan W."/>
            <person name="Fan B."/>
            <person name="Jiang Y."/>
            <person name="Adhikari A."/>
            <person name="Zheng C.-J."/>
            <person name="Schuster L."/>
            <person name="Cowan T.M."/>
            <person name="Smanski M.J."/>
            <person name="Chevrette M.G."/>
            <person name="De Carvalho L.P.S."/>
            <person name="Shen B."/>
        </authorList>
    </citation>
    <scope>NUCLEOTIDE SEQUENCE [LARGE SCALE GENOMIC DNA]</scope>
    <source>
        <strain evidence="2 3">NPDC000234</strain>
    </source>
</reference>
<gene>
    <name evidence="2" type="ORF">ABT404_01630</name>
</gene>
<keyword evidence="3" id="KW-1185">Reference proteome</keyword>
<sequence length="177" mass="19494">MEDAVTEARRAYAAMLQSRSHVVAQRDALDEQLARIDSAIEALREFVDASPEPPATQDSTPAPEPAAPPRAHSAGTSSKATKGKPRARRTARPAKPVNRKARIREIMLESPDDWLTAGDMASRIQGGDPSETQRTATYEMMRRMAKQGELEIDSSSKPTKFRAQPAAIRERLLTDED</sequence>
<evidence type="ECO:0000313" key="3">
    <source>
        <dbReference type="Proteomes" id="UP001474181"/>
    </source>
</evidence>
<evidence type="ECO:0000313" key="2">
    <source>
        <dbReference type="EMBL" id="MER7178189.1"/>
    </source>
</evidence>
<dbReference type="Proteomes" id="UP001474181">
    <property type="component" value="Unassembled WGS sequence"/>
</dbReference>
<protein>
    <recommendedName>
        <fullName evidence="4">Transcriptional regulator</fullName>
    </recommendedName>
</protein>
<name>A0ABV1WPF6_9ACTN</name>
<evidence type="ECO:0000256" key="1">
    <source>
        <dbReference type="SAM" id="MobiDB-lite"/>
    </source>
</evidence>
<evidence type="ECO:0008006" key="4">
    <source>
        <dbReference type="Google" id="ProtNLM"/>
    </source>
</evidence>
<feature type="compositionally biased region" description="Basic residues" evidence="1">
    <location>
        <begin position="81"/>
        <end position="102"/>
    </location>
</feature>
<feature type="region of interest" description="Disordered" evidence="1">
    <location>
        <begin position="45"/>
        <end position="104"/>
    </location>
</feature>